<dbReference type="WBParaSite" id="ASIM_0000825501-mRNA-1">
    <property type="protein sequence ID" value="ASIM_0000825501-mRNA-1"/>
    <property type="gene ID" value="ASIM_0000825501"/>
</dbReference>
<dbReference type="GO" id="GO:0003844">
    <property type="term" value="F:1,4-alpha-glucan branching enzyme activity"/>
    <property type="evidence" value="ECO:0007669"/>
    <property type="project" value="TreeGrafter"/>
</dbReference>
<dbReference type="GO" id="GO:0005978">
    <property type="term" value="P:glycogen biosynthetic process"/>
    <property type="evidence" value="ECO:0007669"/>
    <property type="project" value="TreeGrafter"/>
</dbReference>
<organism evidence="1">
    <name type="scientific">Anisakis simplex</name>
    <name type="common">Herring worm</name>
    <dbReference type="NCBI Taxonomy" id="6269"/>
    <lineage>
        <taxon>Eukaryota</taxon>
        <taxon>Metazoa</taxon>
        <taxon>Ecdysozoa</taxon>
        <taxon>Nematoda</taxon>
        <taxon>Chromadorea</taxon>
        <taxon>Rhabditida</taxon>
        <taxon>Spirurina</taxon>
        <taxon>Ascaridomorpha</taxon>
        <taxon>Ascaridoidea</taxon>
        <taxon>Anisakidae</taxon>
        <taxon>Anisakis</taxon>
        <taxon>Anisakis simplex complex</taxon>
    </lineage>
</organism>
<dbReference type="PANTHER" id="PTHR43651">
    <property type="entry name" value="1,4-ALPHA-GLUCAN-BRANCHING ENZYME"/>
    <property type="match status" value="1"/>
</dbReference>
<protein>
    <submittedName>
        <fullName evidence="1 2">1,4-alpha-glucan-branching enzyme (inferred by orthology to a human protein)</fullName>
    </submittedName>
</protein>
<name>A0A0M3JKQ5_ANISI</name>
<accession>A0A0M3JKQ5</accession>
<sequence length="82" mass="9777">LITYGLGGEAWLNFMGNEFGHPEWLDFPREGNNQSFHYCRRQWNLADDELLRYKFLNNWDRAMNAVEEKHHFLSQGPVSFTL</sequence>
<dbReference type="AlphaFoldDB" id="A0A0M3JKQ5"/>
<evidence type="ECO:0000313" key="2">
    <source>
        <dbReference type="WBParaSite" id="ASIM_0000825501-mRNA-1"/>
    </source>
</evidence>
<dbReference type="SUPFAM" id="SSF51445">
    <property type="entry name" value="(Trans)glycosidases"/>
    <property type="match status" value="1"/>
</dbReference>
<reference evidence="1 2" key="1">
    <citation type="submission" date="2017-02" db="UniProtKB">
        <authorList>
            <consortium name="WormBaseParasite"/>
        </authorList>
    </citation>
    <scope>IDENTIFICATION</scope>
</reference>
<evidence type="ECO:0000313" key="1">
    <source>
        <dbReference type="WBParaSite" id="ASIM_0000823101-mRNA-1"/>
    </source>
</evidence>
<dbReference type="Gene3D" id="3.20.20.80">
    <property type="entry name" value="Glycosidases"/>
    <property type="match status" value="1"/>
</dbReference>
<dbReference type="WBParaSite" id="ASIM_0000823101-mRNA-1">
    <property type="protein sequence ID" value="ASIM_0000823101-mRNA-1"/>
    <property type="gene ID" value="ASIM_0000823101"/>
</dbReference>
<dbReference type="InterPro" id="IPR017853">
    <property type="entry name" value="GH"/>
</dbReference>
<dbReference type="PANTHER" id="PTHR43651:SF3">
    <property type="entry name" value="1,4-ALPHA-GLUCAN-BRANCHING ENZYME"/>
    <property type="match status" value="1"/>
</dbReference>
<dbReference type="GO" id="GO:0005737">
    <property type="term" value="C:cytoplasm"/>
    <property type="evidence" value="ECO:0007669"/>
    <property type="project" value="TreeGrafter"/>
</dbReference>
<proteinExistence type="predicted"/>